<accession>A0AAV1UGZ7</accession>
<comment type="caution">
    <text evidence="1">The sequence shown here is derived from an EMBL/GenBank/DDBJ whole genome shotgun (WGS) entry which is preliminary data.</text>
</comment>
<evidence type="ECO:0000313" key="1">
    <source>
        <dbReference type="EMBL" id="CAK7933924.1"/>
    </source>
</evidence>
<proteinExistence type="predicted"/>
<gene>
    <name evidence="1" type="ORF">PM001_LOCUS19074</name>
</gene>
<dbReference type="AlphaFoldDB" id="A0AAV1UGZ7"/>
<name>A0AAV1UGZ7_9STRA</name>
<organism evidence="1 2">
    <name type="scientific">Peronospora matthiolae</name>
    <dbReference type="NCBI Taxonomy" id="2874970"/>
    <lineage>
        <taxon>Eukaryota</taxon>
        <taxon>Sar</taxon>
        <taxon>Stramenopiles</taxon>
        <taxon>Oomycota</taxon>
        <taxon>Peronosporomycetes</taxon>
        <taxon>Peronosporales</taxon>
        <taxon>Peronosporaceae</taxon>
        <taxon>Peronospora</taxon>
    </lineage>
</organism>
<dbReference type="Proteomes" id="UP001162060">
    <property type="component" value="Unassembled WGS sequence"/>
</dbReference>
<sequence length="116" mass="13079">MEMVEGANALHHCNEVLNVSVKFCRIGAKMEDEDVAICLLRSLSESYKNVSLNLEMTSAELRTHDYAKMLTSKHIKRKGEKTTSANAEEASKAFNTERESRWCTFCGKSVNTVDRC</sequence>
<protein>
    <submittedName>
        <fullName evidence="1">Uncharacterized protein</fullName>
    </submittedName>
</protein>
<dbReference type="Pfam" id="PF14223">
    <property type="entry name" value="Retrotran_gag_2"/>
    <property type="match status" value="1"/>
</dbReference>
<evidence type="ECO:0000313" key="2">
    <source>
        <dbReference type="Proteomes" id="UP001162060"/>
    </source>
</evidence>
<dbReference type="EMBL" id="CAKLBY020000196">
    <property type="protein sequence ID" value="CAK7933924.1"/>
    <property type="molecule type" value="Genomic_DNA"/>
</dbReference>
<reference evidence="1" key="1">
    <citation type="submission" date="2024-01" db="EMBL/GenBank/DDBJ databases">
        <authorList>
            <person name="Webb A."/>
        </authorList>
    </citation>
    <scope>NUCLEOTIDE SEQUENCE</scope>
    <source>
        <strain evidence="1">Pm1</strain>
    </source>
</reference>